<dbReference type="Pfam" id="PF24595">
    <property type="entry name" value="DUF7619"/>
    <property type="match status" value="1"/>
</dbReference>
<dbReference type="InterPro" id="IPR001611">
    <property type="entry name" value="Leu-rich_rpt"/>
</dbReference>
<protein>
    <recommendedName>
        <fullName evidence="3">DUF7619 domain-containing protein</fullName>
    </recommendedName>
</protein>
<dbReference type="SUPFAM" id="SSF52058">
    <property type="entry name" value="L domain-like"/>
    <property type="match status" value="1"/>
</dbReference>
<gene>
    <name evidence="4" type="ORF">DHV22_04010</name>
</gene>
<dbReference type="PANTHER" id="PTHR47566">
    <property type="match status" value="1"/>
</dbReference>
<dbReference type="InterPro" id="IPR047589">
    <property type="entry name" value="DUF11_rpt"/>
</dbReference>
<evidence type="ECO:0000256" key="2">
    <source>
        <dbReference type="ARBA" id="ARBA00022737"/>
    </source>
</evidence>
<evidence type="ECO:0000313" key="4">
    <source>
        <dbReference type="EMBL" id="HCY80816.1"/>
    </source>
</evidence>
<dbReference type="Proteomes" id="UP000263268">
    <property type="component" value="Unassembled WGS sequence"/>
</dbReference>
<dbReference type="InterPro" id="IPR052574">
    <property type="entry name" value="CDIRP"/>
</dbReference>
<dbReference type="InterPro" id="IPR055353">
    <property type="entry name" value="DUF7619"/>
</dbReference>
<keyword evidence="2" id="KW-0677">Repeat</keyword>
<dbReference type="EMBL" id="DPRK01000063">
    <property type="protein sequence ID" value="HCY80816.1"/>
    <property type="molecule type" value="Genomic_DNA"/>
</dbReference>
<dbReference type="NCBIfam" id="TIGR01451">
    <property type="entry name" value="B_ant_repeat"/>
    <property type="match status" value="1"/>
</dbReference>
<evidence type="ECO:0000259" key="3">
    <source>
        <dbReference type="Pfam" id="PF24595"/>
    </source>
</evidence>
<dbReference type="InterPro" id="IPR032675">
    <property type="entry name" value="LRR_dom_sf"/>
</dbReference>
<accession>A0A3D6BNK7</accession>
<feature type="domain" description="DUF7619" evidence="3">
    <location>
        <begin position="519"/>
        <end position="652"/>
    </location>
</feature>
<dbReference type="AlphaFoldDB" id="A0A3D6BNK7"/>
<organism evidence="4 5">
    <name type="scientific">Xanthomarina gelatinilytica</name>
    <dbReference type="NCBI Taxonomy" id="1137281"/>
    <lineage>
        <taxon>Bacteria</taxon>
        <taxon>Pseudomonadati</taxon>
        <taxon>Bacteroidota</taxon>
        <taxon>Flavobacteriia</taxon>
        <taxon>Flavobacteriales</taxon>
        <taxon>Flavobacteriaceae</taxon>
        <taxon>Xanthomarina</taxon>
    </lineage>
</organism>
<evidence type="ECO:0000313" key="5">
    <source>
        <dbReference type="Proteomes" id="UP000263268"/>
    </source>
</evidence>
<reference evidence="4 5" key="1">
    <citation type="journal article" date="2018" name="Nat. Biotechnol.">
        <title>A standardized bacterial taxonomy based on genome phylogeny substantially revises the tree of life.</title>
        <authorList>
            <person name="Parks D.H."/>
            <person name="Chuvochina M."/>
            <person name="Waite D.W."/>
            <person name="Rinke C."/>
            <person name="Skarshewski A."/>
            <person name="Chaumeil P.A."/>
            <person name="Hugenholtz P."/>
        </authorList>
    </citation>
    <scope>NUCLEOTIDE SEQUENCE [LARGE SCALE GENOMIC DNA]</scope>
    <source>
        <strain evidence="4">UBA10227</strain>
    </source>
</reference>
<sequence>MDSCGLTNGLDLSQNVNLEGLNIRNNNISNIDLSQNINLKSLDLSGTQYSNIDISIFPYLERLRIQYADFSSIDLTQNSNLIEFIAFGNNFSQINVTQNLNLETLYLSGNQITSLDLSNNINLEQLWVSENSLNSLDLSQNSQLEYLICHSNQITSLDLTSNPYLYRLWASNNLFTTLDLSQNTELIELKVENTLLQVLDLTNNAIIYLLNIENNNFLETVNFKNGNNSIFDTNLTYTTNSGQVFNLSNPIFRTTNSPNLQTICVDDVAYATTKFTNIDPNTVFVDDCSINSINYNSIQGTLAFDDENNGCDTYDFVVANQLIQATDGVNNMATFTNSTGDYTLYLNENTYSAEVLGLPSNFSATPNPYNTTFTGFGNSENADFCITSSQTMNDVNVVLLPITQARPGFDSSYQLVFENTGTTLLSGDVTLQFDDASQTFVSSNPTTSASTSNSLTFNYTNLQPFEIRTINIVMNTFPPTTVNDGDILNFTATINPISGDNNVDDNTFVLEQTVVNSYDPNDKQVLQGTEITLAQAGEYLDYMIRFQNTGSASAINVVITDVLSNKLDWTSIRPISSSHEFTTRIINGDFVEFTFENINLPAQVNDDAGSNGFVAFKIKPKADVVVGDFILGKANIYFDYNAPIITNTVSTE</sequence>
<dbReference type="PROSITE" id="PS51450">
    <property type="entry name" value="LRR"/>
    <property type="match status" value="2"/>
</dbReference>
<name>A0A3D6BNK7_9FLAO</name>
<feature type="non-terminal residue" evidence="4">
    <location>
        <position position="652"/>
    </location>
</feature>
<dbReference type="Gene3D" id="3.80.10.10">
    <property type="entry name" value="Ribonuclease Inhibitor"/>
    <property type="match status" value="1"/>
</dbReference>
<evidence type="ECO:0000256" key="1">
    <source>
        <dbReference type="ARBA" id="ARBA00022614"/>
    </source>
</evidence>
<comment type="caution">
    <text evidence="4">The sequence shown here is derived from an EMBL/GenBank/DDBJ whole genome shotgun (WGS) entry which is preliminary data.</text>
</comment>
<proteinExistence type="predicted"/>
<dbReference type="PANTHER" id="PTHR47566:SF1">
    <property type="entry name" value="PROTEIN NUD1"/>
    <property type="match status" value="1"/>
</dbReference>
<keyword evidence="1" id="KW-0433">Leucine-rich repeat</keyword>
<dbReference type="GO" id="GO:0035591">
    <property type="term" value="F:signaling adaptor activity"/>
    <property type="evidence" value="ECO:0007669"/>
    <property type="project" value="TreeGrafter"/>
</dbReference>